<name>A0ACC0H6E7_9ERIC</name>
<proteinExistence type="predicted"/>
<keyword evidence="2" id="KW-1185">Reference proteome</keyword>
<dbReference type="Proteomes" id="UP001060215">
    <property type="component" value="Chromosome 7"/>
</dbReference>
<evidence type="ECO:0000313" key="1">
    <source>
        <dbReference type="EMBL" id="KAI8008864.1"/>
    </source>
</evidence>
<gene>
    <name evidence="1" type="ORF">LOK49_LG07G02854</name>
</gene>
<dbReference type="EMBL" id="CM045764">
    <property type="protein sequence ID" value="KAI8008864.1"/>
    <property type="molecule type" value="Genomic_DNA"/>
</dbReference>
<reference evidence="1 2" key="1">
    <citation type="journal article" date="2022" name="Plant J.">
        <title>Chromosome-level genome of Camellia lanceoleosa provides a valuable resource for understanding genome evolution and self-incompatibility.</title>
        <authorList>
            <person name="Gong W."/>
            <person name="Xiao S."/>
            <person name="Wang L."/>
            <person name="Liao Z."/>
            <person name="Chang Y."/>
            <person name="Mo W."/>
            <person name="Hu G."/>
            <person name="Li W."/>
            <person name="Zhao G."/>
            <person name="Zhu H."/>
            <person name="Hu X."/>
            <person name="Ji K."/>
            <person name="Xiang X."/>
            <person name="Song Q."/>
            <person name="Yuan D."/>
            <person name="Jin S."/>
            <person name="Zhang L."/>
        </authorList>
    </citation>
    <scope>NUCLEOTIDE SEQUENCE [LARGE SCALE GENOMIC DNA]</scope>
    <source>
        <strain evidence="1">SQ_2022a</strain>
    </source>
</reference>
<accession>A0ACC0H6E7</accession>
<evidence type="ECO:0000313" key="2">
    <source>
        <dbReference type="Proteomes" id="UP001060215"/>
    </source>
</evidence>
<sequence>MGFALFTTPHFAIAAKDALQEMVFDSESKSVLHTEMAKKNLFVKRGIYMESQMFQKASPEITSKVYSKLAHFQKNVDWDAAVQLVVKATDPWAQSLPTNDWYRLHRSLEIIKASL</sequence>
<protein>
    <submittedName>
        <fullName evidence="1">tRNA dimethylallyltransferase 9</fullName>
    </submittedName>
</protein>
<organism evidence="1 2">
    <name type="scientific">Camellia lanceoleosa</name>
    <dbReference type="NCBI Taxonomy" id="1840588"/>
    <lineage>
        <taxon>Eukaryota</taxon>
        <taxon>Viridiplantae</taxon>
        <taxon>Streptophyta</taxon>
        <taxon>Embryophyta</taxon>
        <taxon>Tracheophyta</taxon>
        <taxon>Spermatophyta</taxon>
        <taxon>Magnoliopsida</taxon>
        <taxon>eudicotyledons</taxon>
        <taxon>Gunneridae</taxon>
        <taxon>Pentapetalae</taxon>
        <taxon>asterids</taxon>
        <taxon>Ericales</taxon>
        <taxon>Theaceae</taxon>
        <taxon>Camellia</taxon>
    </lineage>
</organism>
<comment type="caution">
    <text evidence="1">The sequence shown here is derived from an EMBL/GenBank/DDBJ whole genome shotgun (WGS) entry which is preliminary data.</text>
</comment>